<keyword evidence="4 7" id="KW-0233">DNA recombination</keyword>
<dbReference type="PANTHER" id="PTHR33991:SF1">
    <property type="entry name" value="DNA REPAIR PROTEIN RECO"/>
    <property type="match status" value="1"/>
</dbReference>
<dbReference type="HOGENOM" id="CLU_066632_4_0_9"/>
<organism evidence="9 10">
    <name type="scientific">Brevibacillus laterosporus LMG 15441</name>
    <dbReference type="NCBI Taxonomy" id="1042163"/>
    <lineage>
        <taxon>Bacteria</taxon>
        <taxon>Bacillati</taxon>
        <taxon>Bacillota</taxon>
        <taxon>Bacilli</taxon>
        <taxon>Bacillales</taxon>
        <taxon>Paenibacillaceae</taxon>
        <taxon>Brevibacillus</taxon>
    </lineage>
</organism>
<accession>A0A075R3P4</accession>
<dbReference type="NCBIfam" id="TIGR00613">
    <property type="entry name" value="reco"/>
    <property type="match status" value="1"/>
</dbReference>
<comment type="similarity">
    <text evidence="1 7">Belongs to the RecO family.</text>
</comment>
<comment type="function">
    <text evidence="7">Involved in DNA repair and RecF pathway recombination.</text>
</comment>
<dbReference type="InterPro" id="IPR003717">
    <property type="entry name" value="RecO"/>
</dbReference>
<evidence type="ECO:0000256" key="1">
    <source>
        <dbReference type="ARBA" id="ARBA00007452"/>
    </source>
</evidence>
<dbReference type="SUPFAM" id="SSF57863">
    <property type="entry name" value="ArfGap/RecO-like zinc finger"/>
    <property type="match status" value="1"/>
</dbReference>
<evidence type="ECO:0000313" key="9">
    <source>
        <dbReference type="EMBL" id="AIG25763.1"/>
    </source>
</evidence>
<dbReference type="Gene3D" id="1.20.1440.120">
    <property type="entry name" value="Recombination protein O, C-terminal domain"/>
    <property type="match status" value="1"/>
</dbReference>
<evidence type="ECO:0000259" key="8">
    <source>
        <dbReference type="Pfam" id="PF11967"/>
    </source>
</evidence>
<dbReference type="HAMAP" id="MF_00201">
    <property type="entry name" value="RecO"/>
    <property type="match status" value="1"/>
</dbReference>
<dbReference type="Proteomes" id="UP000005850">
    <property type="component" value="Chromosome"/>
</dbReference>
<dbReference type="GO" id="GO:0006302">
    <property type="term" value="P:double-strand break repair"/>
    <property type="evidence" value="ECO:0007669"/>
    <property type="project" value="TreeGrafter"/>
</dbReference>
<dbReference type="InterPro" id="IPR037278">
    <property type="entry name" value="ARFGAP/RecO"/>
</dbReference>
<dbReference type="RefSeq" id="WP_003338183.1">
    <property type="nucleotide sequence ID" value="NZ_CP007806.1"/>
</dbReference>
<proteinExistence type="inferred from homology"/>
<dbReference type="KEGG" id="blr:BRLA_c014240"/>
<dbReference type="InterPro" id="IPR022572">
    <property type="entry name" value="DNA_rep/recomb_RecO_N"/>
</dbReference>
<evidence type="ECO:0000256" key="4">
    <source>
        <dbReference type="ARBA" id="ARBA00023172"/>
    </source>
</evidence>
<keyword evidence="10" id="KW-1185">Reference proteome</keyword>
<dbReference type="SUPFAM" id="SSF50249">
    <property type="entry name" value="Nucleic acid-binding proteins"/>
    <property type="match status" value="1"/>
</dbReference>
<reference evidence="9 10" key="1">
    <citation type="journal article" date="2011" name="J. Bacteriol.">
        <title>Genome sequence of Brevibacillus laterosporus LMG 15441, a pathogen of invertebrates.</title>
        <authorList>
            <person name="Djukic M."/>
            <person name="Poehlein A."/>
            <person name="Thurmer A."/>
            <person name="Daniel R."/>
        </authorList>
    </citation>
    <scope>NUCLEOTIDE SEQUENCE [LARGE SCALE GENOMIC DNA]</scope>
    <source>
        <strain evidence="9 10">LMG 15441</strain>
    </source>
</reference>
<gene>
    <name evidence="7 9" type="primary">recO</name>
    <name evidence="9" type="ORF">BRLA_c014240</name>
</gene>
<protein>
    <recommendedName>
        <fullName evidence="2 7">DNA repair protein RecO</fullName>
    </recommendedName>
    <alternativeName>
        <fullName evidence="6 7">Recombination protein O</fullName>
    </alternativeName>
</protein>
<evidence type="ECO:0000256" key="2">
    <source>
        <dbReference type="ARBA" id="ARBA00021310"/>
    </source>
</evidence>
<evidence type="ECO:0000256" key="6">
    <source>
        <dbReference type="ARBA" id="ARBA00033409"/>
    </source>
</evidence>
<evidence type="ECO:0000256" key="3">
    <source>
        <dbReference type="ARBA" id="ARBA00022763"/>
    </source>
</evidence>
<dbReference type="InterPro" id="IPR012340">
    <property type="entry name" value="NA-bd_OB-fold"/>
</dbReference>
<keyword evidence="5 7" id="KW-0234">DNA repair</keyword>
<dbReference type="eggNOG" id="COG1381">
    <property type="taxonomic scope" value="Bacteria"/>
</dbReference>
<dbReference type="Pfam" id="PF02565">
    <property type="entry name" value="RecO_C"/>
    <property type="match status" value="1"/>
</dbReference>
<dbReference type="Pfam" id="PF11967">
    <property type="entry name" value="RecO_N"/>
    <property type="match status" value="1"/>
</dbReference>
<sequence length="257" mass="29636">MLVKWEGIVIRSVDYGESSKVVTLYTREYGKVGVMAKGAKKPRSRLAAVSQLFTHGYYLCKRGTGTGMPELTQGDILHSFKDLRQDLMLTAYSAYMAEMLDRLTEEREPNPYLFQLLFHTLQYLDEGKDAEILCRIFESKMLVLAGIRPHVESCISCGAEGEPYTFSITQGGLLCQRCTHTDPYSFHILPATWKLLRLFLLFPLERLGEIEVKTSTRNQLRLLLHRYLDQHIDLHLKSRNFLEQMERLEFSDGFDKA</sequence>
<keyword evidence="3 7" id="KW-0227">DNA damage</keyword>
<dbReference type="STRING" id="1042163.BRLA_c014240"/>
<dbReference type="AlphaFoldDB" id="A0A075R3P4"/>
<evidence type="ECO:0000313" key="10">
    <source>
        <dbReference type="Proteomes" id="UP000005850"/>
    </source>
</evidence>
<dbReference type="PANTHER" id="PTHR33991">
    <property type="entry name" value="DNA REPAIR PROTEIN RECO"/>
    <property type="match status" value="1"/>
</dbReference>
<dbReference type="Gene3D" id="2.40.50.140">
    <property type="entry name" value="Nucleic acid-binding proteins"/>
    <property type="match status" value="1"/>
</dbReference>
<evidence type="ECO:0000256" key="5">
    <source>
        <dbReference type="ARBA" id="ARBA00023204"/>
    </source>
</evidence>
<dbReference type="GO" id="GO:0043590">
    <property type="term" value="C:bacterial nucleoid"/>
    <property type="evidence" value="ECO:0007669"/>
    <property type="project" value="TreeGrafter"/>
</dbReference>
<evidence type="ECO:0000256" key="7">
    <source>
        <dbReference type="HAMAP-Rule" id="MF_00201"/>
    </source>
</evidence>
<dbReference type="InterPro" id="IPR042242">
    <property type="entry name" value="RecO_C"/>
</dbReference>
<dbReference type="GO" id="GO:0006310">
    <property type="term" value="P:DNA recombination"/>
    <property type="evidence" value="ECO:0007669"/>
    <property type="project" value="UniProtKB-UniRule"/>
</dbReference>
<dbReference type="EMBL" id="CP007806">
    <property type="protein sequence ID" value="AIG25763.1"/>
    <property type="molecule type" value="Genomic_DNA"/>
</dbReference>
<feature type="domain" description="DNA replication/recombination mediator RecO N-terminal" evidence="8">
    <location>
        <begin position="1"/>
        <end position="80"/>
    </location>
</feature>
<name>A0A075R3P4_BRELA</name>